<dbReference type="InterPro" id="IPR007410">
    <property type="entry name" value="LpqE-like"/>
</dbReference>
<comment type="caution">
    <text evidence="3">The sequence shown here is derived from an EMBL/GenBank/DDBJ whole genome shotgun (WGS) entry which is preliminary data.</text>
</comment>
<evidence type="ECO:0000313" key="4">
    <source>
        <dbReference type="Proteomes" id="UP000572635"/>
    </source>
</evidence>
<reference evidence="3 4" key="1">
    <citation type="submission" date="2020-08" db="EMBL/GenBank/DDBJ databases">
        <title>Sequencing the genomes of 1000 actinobacteria strains.</title>
        <authorList>
            <person name="Klenk H.-P."/>
        </authorList>
    </citation>
    <scope>NUCLEOTIDE SEQUENCE [LARGE SCALE GENOMIC DNA]</scope>
    <source>
        <strain evidence="3 4">DSM 44551</strain>
    </source>
</reference>
<organism evidence="3 4">
    <name type="scientific">Nocardiopsis composta</name>
    <dbReference type="NCBI Taxonomy" id="157465"/>
    <lineage>
        <taxon>Bacteria</taxon>
        <taxon>Bacillati</taxon>
        <taxon>Actinomycetota</taxon>
        <taxon>Actinomycetes</taxon>
        <taxon>Streptosporangiales</taxon>
        <taxon>Nocardiopsidaceae</taxon>
        <taxon>Nocardiopsis</taxon>
    </lineage>
</organism>
<evidence type="ECO:0000313" key="3">
    <source>
        <dbReference type="EMBL" id="MBB5433861.1"/>
    </source>
</evidence>
<feature type="compositionally biased region" description="Basic and acidic residues" evidence="1">
    <location>
        <begin position="179"/>
        <end position="193"/>
    </location>
</feature>
<evidence type="ECO:0000256" key="1">
    <source>
        <dbReference type="SAM" id="MobiDB-lite"/>
    </source>
</evidence>
<dbReference type="InterPro" id="IPR058248">
    <property type="entry name" value="Lxx211020-like"/>
</dbReference>
<feature type="region of interest" description="Disordered" evidence="1">
    <location>
        <begin position="165"/>
        <end position="193"/>
    </location>
</feature>
<evidence type="ECO:0008006" key="5">
    <source>
        <dbReference type="Google" id="ProtNLM"/>
    </source>
</evidence>
<dbReference type="RefSeq" id="WP_246528298.1">
    <property type="nucleotide sequence ID" value="NZ_BAAAJD010000017.1"/>
</dbReference>
<gene>
    <name evidence="3" type="ORF">HDA36_003945</name>
</gene>
<evidence type="ECO:0000256" key="2">
    <source>
        <dbReference type="SAM" id="SignalP"/>
    </source>
</evidence>
<dbReference type="Proteomes" id="UP000572635">
    <property type="component" value="Unassembled WGS sequence"/>
</dbReference>
<feature type="signal peptide" evidence="2">
    <location>
        <begin position="1"/>
        <end position="25"/>
    </location>
</feature>
<dbReference type="EMBL" id="JACHDB010000001">
    <property type="protein sequence ID" value="MBB5433861.1"/>
    <property type="molecule type" value="Genomic_DNA"/>
</dbReference>
<protein>
    <recommendedName>
        <fullName evidence="5">Copper chaperone PCu(A)C</fullName>
    </recommendedName>
</protein>
<dbReference type="PANTHER" id="PTHR36302">
    <property type="entry name" value="BLR7088 PROTEIN"/>
    <property type="match status" value="1"/>
</dbReference>
<dbReference type="PANTHER" id="PTHR36302:SF1">
    <property type="entry name" value="COPPER CHAPERONE PCU(A)C"/>
    <property type="match status" value="1"/>
</dbReference>
<feature type="chain" id="PRO_5039191059" description="Copper chaperone PCu(A)C" evidence="2">
    <location>
        <begin position="26"/>
        <end position="193"/>
    </location>
</feature>
<name>A0A7W8QP17_9ACTN</name>
<dbReference type="InterPro" id="IPR036182">
    <property type="entry name" value="PCuAC_sf"/>
</dbReference>
<dbReference type="PROSITE" id="PS51257">
    <property type="entry name" value="PROKAR_LIPOPROTEIN"/>
    <property type="match status" value="1"/>
</dbReference>
<keyword evidence="4" id="KW-1185">Reference proteome</keyword>
<sequence>MTMDTTRTAALAAAAAALLLAGCGAPDGGGGGGDGGGTAPASGGASVSVQDAWVKAVAEEDGMTGVFGELVNDSAAEAAVTAASSPAAGRAELHEVAPGEDGDPVMQEKEGGFPVPANGSHLLEPGADHIMLMDLRQDLEAGTEVAVELEFADGSTAEFTAPVKEYEGANENYGGEGHGGGHGEDGHGGEGRR</sequence>
<dbReference type="Gene3D" id="2.60.40.1890">
    <property type="entry name" value="PCu(A)C copper chaperone"/>
    <property type="match status" value="1"/>
</dbReference>
<accession>A0A7W8QP17</accession>
<dbReference type="Pfam" id="PF04314">
    <property type="entry name" value="PCuAC"/>
    <property type="match status" value="1"/>
</dbReference>
<keyword evidence="2" id="KW-0732">Signal</keyword>
<dbReference type="SUPFAM" id="SSF110087">
    <property type="entry name" value="DR1885-like metal-binding protein"/>
    <property type="match status" value="1"/>
</dbReference>
<dbReference type="AlphaFoldDB" id="A0A7W8QP17"/>
<proteinExistence type="predicted"/>